<accession>A0A6J6YYG9</accession>
<dbReference type="AlphaFoldDB" id="A0A6J6YYG9"/>
<protein>
    <submittedName>
        <fullName evidence="1">Unannotated protein</fullName>
    </submittedName>
</protein>
<dbReference type="EMBL" id="CAFAAJ010000109">
    <property type="protein sequence ID" value="CAB4812008.1"/>
    <property type="molecule type" value="Genomic_DNA"/>
</dbReference>
<organism evidence="1">
    <name type="scientific">freshwater metagenome</name>
    <dbReference type="NCBI Taxonomy" id="449393"/>
    <lineage>
        <taxon>unclassified sequences</taxon>
        <taxon>metagenomes</taxon>
        <taxon>ecological metagenomes</taxon>
    </lineage>
</organism>
<proteinExistence type="predicted"/>
<sequence length="41" mass="4367">MLAYRATYPFGGGWSRPAVLIRTSVALVYVAPVPLLSNTSA</sequence>
<gene>
    <name evidence="1" type="ORF">UFOPK3001_01616</name>
</gene>
<reference evidence="1" key="1">
    <citation type="submission" date="2020-05" db="EMBL/GenBank/DDBJ databases">
        <authorList>
            <person name="Chiriac C."/>
            <person name="Salcher M."/>
            <person name="Ghai R."/>
            <person name="Kavagutti S V."/>
        </authorList>
    </citation>
    <scope>NUCLEOTIDE SEQUENCE</scope>
</reference>
<name>A0A6J6YYG9_9ZZZZ</name>
<evidence type="ECO:0000313" key="1">
    <source>
        <dbReference type="EMBL" id="CAB4812008.1"/>
    </source>
</evidence>